<dbReference type="SUPFAM" id="SSF158446">
    <property type="entry name" value="IVS-encoded protein-like"/>
    <property type="match status" value="1"/>
</dbReference>
<sequence length="130" mass="14951">MSTYKKFEDLEVWKMSRELCYALHLACQKKEVPNSGYLINHLYKTAGSIMDNIAEGFERGGNKELLQFLYIAKGSSGEFRSQVYRALDLDVFSQDQFDGLIKKSVLISQQLGLFINYLKKSSYKGDKFKP</sequence>
<dbReference type="InterPro" id="IPR036583">
    <property type="entry name" value="23S_rRNA_IVS_sf"/>
</dbReference>
<dbReference type="PANTHER" id="PTHR38471:SF2">
    <property type="entry name" value="FOUR HELIX BUNDLE PROTEIN"/>
    <property type="match status" value="1"/>
</dbReference>
<evidence type="ECO:0000313" key="2">
    <source>
        <dbReference type="Proteomes" id="UP000236454"/>
    </source>
</evidence>
<dbReference type="RefSeq" id="WP_090248155.1">
    <property type="nucleotide sequence ID" value="NZ_FPAS01000002.1"/>
</dbReference>
<accession>A0A1I6ZVI7</accession>
<dbReference type="AlphaFoldDB" id="A0A1I6ZVI7"/>
<dbReference type="Proteomes" id="UP000236454">
    <property type="component" value="Unassembled WGS sequence"/>
</dbReference>
<dbReference type="PANTHER" id="PTHR38471">
    <property type="entry name" value="FOUR HELIX BUNDLE PROTEIN"/>
    <property type="match status" value="1"/>
</dbReference>
<protein>
    <submittedName>
        <fullName evidence="1">Four helix bundle protein</fullName>
    </submittedName>
</protein>
<gene>
    <name evidence="1" type="ORF">SAMN05216474_1653</name>
</gene>
<dbReference type="InterPro" id="IPR012657">
    <property type="entry name" value="23S_rRNA-intervening_sequence"/>
</dbReference>
<dbReference type="EMBL" id="FPAS01000002">
    <property type="protein sequence ID" value="SFT66699.1"/>
    <property type="molecule type" value="Genomic_DNA"/>
</dbReference>
<keyword evidence="2" id="KW-1185">Reference proteome</keyword>
<organism evidence="1 2">
    <name type="scientific">Lishizhenia tianjinensis</name>
    <dbReference type="NCBI Taxonomy" id="477690"/>
    <lineage>
        <taxon>Bacteria</taxon>
        <taxon>Pseudomonadati</taxon>
        <taxon>Bacteroidota</taxon>
        <taxon>Flavobacteriia</taxon>
        <taxon>Flavobacteriales</taxon>
        <taxon>Crocinitomicaceae</taxon>
        <taxon>Lishizhenia</taxon>
    </lineage>
</organism>
<evidence type="ECO:0000313" key="1">
    <source>
        <dbReference type="EMBL" id="SFT66699.1"/>
    </source>
</evidence>
<dbReference type="NCBIfam" id="TIGR02436">
    <property type="entry name" value="four helix bundle protein"/>
    <property type="match status" value="1"/>
</dbReference>
<proteinExistence type="predicted"/>
<dbReference type="Pfam" id="PF05635">
    <property type="entry name" value="23S_rRNA_IVP"/>
    <property type="match status" value="1"/>
</dbReference>
<reference evidence="1 2" key="1">
    <citation type="submission" date="2016-10" db="EMBL/GenBank/DDBJ databases">
        <authorList>
            <person name="de Groot N.N."/>
        </authorList>
    </citation>
    <scope>NUCLEOTIDE SEQUENCE [LARGE SCALE GENOMIC DNA]</scope>
    <source>
        <strain evidence="1 2">CGMCC 1.7005</strain>
    </source>
</reference>
<dbReference type="STRING" id="477690.SAMN05216474_1653"/>
<dbReference type="OrthoDB" id="5515766at2"/>
<dbReference type="Gene3D" id="1.20.1440.60">
    <property type="entry name" value="23S rRNA-intervening sequence"/>
    <property type="match status" value="1"/>
</dbReference>
<name>A0A1I6ZVI7_9FLAO</name>